<proteinExistence type="predicted"/>
<gene>
    <name evidence="3" type="ORF">NCTC11224_03001</name>
</gene>
<evidence type="ECO:0000313" key="4">
    <source>
        <dbReference type="Proteomes" id="UP000251853"/>
    </source>
</evidence>
<reference evidence="3 4" key="1">
    <citation type="submission" date="2018-06" db="EMBL/GenBank/DDBJ databases">
        <authorList>
            <consortium name="Pathogen Informatics"/>
            <person name="Doyle S."/>
        </authorList>
    </citation>
    <scope>NUCLEOTIDE SEQUENCE [LARGE SCALE GENOMIC DNA]</scope>
    <source>
        <strain evidence="3 4">NCTC11224</strain>
    </source>
</reference>
<protein>
    <submittedName>
        <fullName evidence="3">Uncharacterized conserved protein</fullName>
    </submittedName>
</protein>
<dbReference type="AlphaFoldDB" id="A0A2X2WD94"/>
<sequence length="236" mass="27689">MKSLVQNLKSIRYWYRFYNSDENGLQAVSQMELIEKMVKGIPWGHNQRIMYKCKDISEALFYVQKTMDNGWSRTVLEHQIDGGLYDRQGKAITNFQLKLPEPQSDLAEQTLKDPYNFDFLTLREKYDEKDMDLLFYHVRLHCYVVVELKTEKFKPEFAGKLNFYVTAVNKQIKTEQDNPTIGILICKDKDDVVAEYALDDISQPIGIAEYELTKVLREEFKSNLPTVEEIESELSE</sequence>
<dbReference type="PANTHER" id="PTHR30547:SF0">
    <property type="entry name" value="BLR8175 PROTEIN"/>
    <property type="match status" value="1"/>
</dbReference>
<dbReference type="Proteomes" id="UP000251853">
    <property type="component" value="Unassembled WGS sequence"/>
</dbReference>
<dbReference type="EMBL" id="UAVW01000009">
    <property type="protein sequence ID" value="SQB11619.1"/>
    <property type="molecule type" value="Genomic_DNA"/>
</dbReference>
<dbReference type="GO" id="GO:0003676">
    <property type="term" value="F:nucleic acid binding"/>
    <property type="evidence" value="ECO:0007669"/>
    <property type="project" value="InterPro"/>
</dbReference>
<dbReference type="InterPro" id="IPR009362">
    <property type="entry name" value="YhcG_C"/>
</dbReference>
<evidence type="ECO:0000259" key="2">
    <source>
        <dbReference type="Pfam" id="PF17761"/>
    </source>
</evidence>
<dbReference type="InterPro" id="IPR041527">
    <property type="entry name" value="YhcG_N"/>
</dbReference>
<evidence type="ECO:0000259" key="1">
    <source>
        <dbReference type="Pfam" id="PF06250"/>
    </source>
</evidence>
<dbReference type="Pfam" id="PF06250">
    <property type="entry name" value="YhcG_C"/>
    <property type="match status" value="1"/>
</dbReference>
<keyword evidence="4" id="KW-1185">Reference proteome</keyword>
<evidence type="ECO:0000313" key="3">
    <source>
        <dbReference type="EMBL" id="SQB11619.1"/>
    </source>
</evidence>
<feature type="domain" description="YhcG N-terminal" evidence="2">
    <location>
        <begin position="6"/>
        <end position="87"/>
    </location>
</feature>
<accession>A0A2X2WD94</accession>
<name>A0A2X2WD94_9FIRM</name>
<organism evidence="3 4">
    <name type="scientific">Enterocloster clostridioformis</name>
    <dbReference type="NCBI Taxonomy" id="1531"/>
    <lineage>
        <taxon>Bacteria</taxon>
        <taxon>Bacillati</taxon>
        <taxon>Bacillota</taxon>
        <taxon>Clostridia</taxon>
        <taxon>Lachnospirales</taxon>
        <taxon>Lachnospiraceae</taxon>
        <taxon>Enterocloster</taxon>
    </lineage>
</organism>
<dbReference type="InterPro" id="IPR011856">
    <property type="entry name" value="tRNA_endonuc-like_dom_sf"/>
</dbReference>
<dbReference type="Pfam" id="PF17761">
    <property type="entry name" value="DUF1016_N"/>
    <property type="match status" value="1"/>
</dbReference>
<dbReference type="InterPro" id="IPR053148">
    <property type="entry name" value="PD-DEXK-like_domain"/>
</dbReference>
<dbReference type="Gene3D" id="3.40.1350.10">
    <property type="match status" value="1"/>
</dbReference>
<dbReference type="PANTHER" id="PTHR30547">
    <property type="entry name" value="UNCHARACTERIZED PROTEIN YHCG-RELATED"/>
    <property type="match status" value="1"/>
</dbReference>
<feature type="domain" description="YhcG PDDEXK nuclease" evidence="1">
    <location>
        <begin position="131"/>
        <end position="225"/>
    </location>
</feature>